<reference evidence="8 9" key="1">
    <citation type="journal article" date="2022" name="Front. Microbiol.">
        <title>Male-killing mechanisms vary between Spiroplasma species.</title>
        <authorList>
            <person name="Arai H."/>
            <person name="Inoue M."/>
            <person name="Kageyama D."/>
        </authorList>
    </citation>
    <scope>NUCLEOTIDE SEQUENCE [LARGE SCALE GENOMIC DNA]</scope>
    <source>
        <strain evidence="9">sHm</strain>
    </source>
</reference>
<evidence type="ECO:0000313" key="9">
    <source>
        <dbReference type="Proteomes" id="UP001163387"/>
    </source>
</evidence>
<dbReference type="EMBL" id="AP026933">
    <property type="protein sequence ID" value="BDT02439.1"/>
    <property type="molecule type" value="Genomic_DNA"/>
</dbReference>
<keyword evidence="6" id="KW-0175">Coiled coil</keyword>
<evidence type="ECO:0000256" key="4">
    <source>
        <dbReference type="ARBA" id="ARBA00022989"/>
    </source>
</evidence>
<dbReference type="InterPro" id="IPR001991">
    <property type="entry name" value="Na-dicarboxylate_symporter"/>
</dbReference>
<evidence type="ECO:0000313" key="8">
    <source>
        <dbReference type="EMBL" id="BDT02439.1"/>
    </source>
</evidence>
<evidence type="ECO:0000256" key="1">
    <source>
        <dbReference type="ARBA" id="ARBA00004141"/>
    </source>
</evidence>
<feature type="transmembrane region" description="Helical" evidence="7">
    <location>
        <begin position="50"/>
        <end position="74"/>
    </location>
</feature>
<evidence type="ECO:0000256" key="5">
    <source>
        <dbReference type="ARBA" id="ARBA00023136"/>
    </source>
</evidence>
<evidence type="ECO:0000256" key="3">
    <source>
        <dbReference type="ARBA" id="ARBA00022692"/>
    </source>
</evidence>
<dbReference type="SUPFAM" id="SSF118215">
    <property type="entry name" value="Proton glutamate symport protein"/>
    <property type="match status" value="1"/>
</dbReference>
<protein>
    <recommendedName>
        <fullName evidence="10">Proton/glutamate symporter</fullName>
    </recommendedName>
</protein>
<dbReference type="Proteomes" id="UP001163387">
    <property type="component" value="Chromosome"/>
</dbReference>
<evidence type="ECO:0000256" key="7">
    <source>
        <dbReference type="SAM" id="Phobius"/>
    </source>
</evidence>
<evidence type="ECO:0000256" key="6">
    <source>
        <dbReference type="SAM" id="Coils"/>
    </source>
</evidence>
<keyword evidence="2" id="KW-0813">Transport</keyword>
<feature type="coiled-coil region" evidence="6">
    <location>
        <begin position="140"/>
        <end position="180"/>
    </location>
</feature>
<dbReference type="InterPro" id="IPR036458">
    <property type="entry name" value="Na:dicarbo_symporter_sf"/>
</dbReference>
<dbReference type="Pfam" id="PF00375">
    <property type="entry name" value="SDF"/>
    <property type="match status" value="1"/>
</dbReference>
<accession>A0ABN6SZK4</accession>
<proteinExistence type="predicted"/>
<dbReference type="Gene3D" id="1.10.3860.10">
    <property type="entry name" value="Sodium:dicarboxylate symporter"/>
    <property type="match status" value="1"/>
</dbReference>
<organism evidence="8 9">
    <name type="scientific">Spiroplasma ixodetis</name>
    <dbReference type="NCBI Taxonomy" id="2141"/>
    <lineage>
        <taxon>Bacteria</taxon>
        <taxon>Bacillati</taxon>
        <taxon>Mycoplasmatota</taxon>
        <taxon>Mollicutes</taxon>
        <taxon>Entomoplasmatales</taxon>
        <taxon>Spiroplasmataceae</taxon>
        <taxon>Spiroplasma</taxon>
    </lineage>
</organism>
<gene>
    <name evidence="8" type="ORF">SHM_00850</name>
</gene>
<name>A0ABN6SZK4_9MOLU</name>
<keyword evidence="9" id="KW-1185">Reference proteome</keyword>
<sequence length="187" mass="20160">MQAGIILSFLWFSVILPGNFPNWTIAILFINGLIVTLVASLGIAGVPGTAAVVTAGVLGGLGFGSYYAAVYGIIGALDGLFDMGRTAVNISGGLQATVIASRNQELIEDEKLLLKKYPFMGLHILTKKVGAKLLIRSEKNDKIEALKKDTKVKIEALKKVKNSENDIKFLKEQLKKDIKTIKSGKDI</sequence>
<keyword evidence="5 7" id="KW-0472">Membrane</keyword>
<keyword evidence="4 7" id="KW-1133">Transmembrane helix</keyword>
<feature type="transmembrane region" description="Helical" evidence="7">
    <location>
        <begin position="20"/>
        <end position="43"/>
    </location>
</feature>
<comment type="subcellular location">
    <subcellularLocation>
        <location evidence="1">Membrane</location>
        <topology evidence="1">Multi-pass membrane protein</topology>
    </subcellularLocation>
</comment>
<keyword evidence="3 7" id="KW-0812">Transmembrane</keyword>
<dbReference type="RefSeq" id="WP_281748802.1">
    <property type="nucleotide sequence ID" value="NZ_AP026933.1"/>
</dbReference>
<evidence type="ECO:0008006" key="10">
    <source>
        <dbReference type="Google" id="ProtNLM"/>
    </source>
</evidence>
<evidence type="ECO:0000256" key="2">
    <source>
        <dbReference type="ARBA" id="ARBA00022448"/>
    </source>
</evidence>